<dbReference type="KEGG" id="cten:18245722"/>
<evidence type="ECO:0000256" key="7">
    <source>
        <dbReference type="ARBA" id="ARBA00022824"/>
    </source>
</evidence>
<dbReference type="AlphaFoldDB" id="G3B1S5"/>
<evidence type="ECO:0000256" key="1">
    <source>
        <dbReference type="ARBA" id="ARBA00004477"/>
    </source>
</evidence>
<feature type="transmembrane region" description="Helical" evidence="12">
    <location>
        <begin position="6"/>
        <end position="23"/>
    </location>
</feature>
<keyword evidence="7 12" id="KW-0256">Endoplasmic reticulum</keyword>
<evidence type="ECO:0000256" key="5">
    <source>
        <dbReference type="ARBA" id="ARBA00022679"/>
    </source>
</evidence>
<keyword evidence="6 12" id="KW-0812">Transmembrane</keyword>
<feature type="region of interest" description="Disordered" evidence="13">
    <location>
        <begin position="574"/>
        <end position="593"/>
    </location>
</feature>
<keyword evidence="9 12" id="KW-0472">Membrane</keyword>
<feature type="transmembrane region" description="Helical" evidence="12">
    <location>
        <begin position="184"/>
        <end position="212"/>
    </location>
</feature>
<evidence type="ECO:0000256" key="9">
    <source>
        <dbReference type="ARBA" id="ARBA00023136"/>
    </source>
</evidence>
<evidence type="ECO:0000256" key="10">
    <source>
        <dbReference type="ARBA" id="ARBA00044721"/>
    </source>
</evidence>
<comment type="catalytic activity">
    <reaction evidence="11">
        <text>an alpha-D-Man-(1-&gt;2)-alpha-D-Man-(1-&gt;2)-alpha-D-Man-(1-&gt;3)-[alpha-D-Man-(1-&gt;2)-alpha-D-Man-(1-&gt;3)-alpha-D-Man-(1-&gt;6)]-beta-D-Man-(1-&gt;4)-beta-D-GlcNAc-(1-&gt;4)-alpha-D-GlcNAc-diphospho-di-trans,poly-cis-dolichol + a di-trans,poly-cis-dolichyl beta-D-mannosyl phosphate = an alpha-D-Man-(1-&gt;2)-alpha-D-Man-(1-&gt;2)-alpha-D-Man-(1-&gt;3)-[alpha-D-Man-(1-&gt;2)-alpha-D-Man-(1-&gt;3)-[alpha-D-Man-(1-&gt;6)]-alpha-D-Man-(1-&gt;6)]-beta-D-Man-(1-&gt;4)-beta-D-GlcNAc-(1-&gt;4)-alpha-D-GlcNAc-diphospho-di-trans,poly-cis-dolichol + a di-trans,poly-cis-dolichyl phosphate + H(+)</text>
        <dbReference type="Rhea" id="RHEA:29535"/>
        <dbReference type="Rhea" id="RHEA-COMP:19498"/>
        <dbReference type="Rhea" id="RHEA-COMP:19501"/>
        <dbReference type="Rhea" id="RHEA-COMP:19518"/>
        <dbReference type="Rhea" id="RHEA-COMP:19519"/>
        <dbReference type="ChEBI" id="CHEBI:15378"/>
        <dbReference type="ChEBI" id="CHEBI:57683"/>
        <dbReference type="ChEBI" id="CHEBI:58211"/>
        <dbReference type="ChEBI" id="CHEBI:132517"/>
        <dbReference type="ChEBI" id="CHEBI:132519"/>
        <dbReference type="EC" id="2.4.1.260"/>
    </reaction>
    <physiologicalReaction direction="left-to-right" evidence="11">
        <dbReference type="Rhea" id="RHEA:29536"/>
    </physiologicalReaction>
</comment>
<dbReference type="GO" id="GO:0005789">
    <property type="term" value="C:endoplasmic reticulum membrane"/>
    <property type="evidence" value="ECO:0007669"/>
    <property type="project" value="UniProtKB-SubCell"/>
</dbReference>
<dbReference type="eggNOG" id="KOG2516">
    <property type="taxonomic scope" value="Eukaryota"/>
</dbReference>
<dbReference type="UniPathway" id="UPA00378"/>
<dbReference type="GO" id="GO:0052917">
    <property type="term" value="F:dol-P-Man:Man(7)GlcNAc(2)-PP-Dol alpha-1,6-mannosyltransferase activity"/>
    <property type="evidence" value="ECO:0007669"/>
    <property type="project" value="UniProtKB-EC"/>
</dbReference>
<comment type="pathway">
    <text evidence="2">Protein modification; protein glycosylation.</text>
</comment>
<dbReference type="STRING" id="590646.G3B1S5"/>
<organism evidence="15">
    <name type="scientific">Candida tenuis (strain ATCC 10573 / BCRC 21748 / CBS 615 / JCM 9827 / NBRC 10315 / NRRL Y-1498 / VKM Y-70)</name>
    <name type="common">Yeast</name>
    <name type="synonym">Yamadazyma tenuis</name>
    <dbReference type="NCBI Taxonomy" id="590646"/>
    <lineage>
        <taxon>Eukaryota</taxon>
        <taxon>Fungi</taxon>
        <taxon>Dikarya</taxon>
        <taxon>Ascomycota</taxon>
        <taxon>Saccharomycotina</taxon>
        <taxon>Pichiomycetes</taxon>
        <taxon>Debaryomycetaceae</taxon>
        <taxon>Yamadazyma</taxon>
    </lineage>
</organism>
<name>G3B1S5_CANTC</name>
<evidence type="ECO:0000256" key="4">
    <source>
        <dbReference type="ARBA" id="ARBA00022676"/>
    </source>
</evidence>
<evidence type="ECO:0000313" key="14">
    <source>
        <dbReference type="EMBL" id="EGV64520.1"/>
    </source>
</evidence>
<feature type="transmembrane region" description="Helical" evidence="12">
    <location>
        <begin position="348"/>
        <end position="368"/>
    </location>
</feature>
<dbReference type="GO" id="GO:0006487">
    <property type="term" value="P:protein N-linked glycosylation"/>
    <property type="evidence" value="ECO:0007669"/>
    <property type="project" value="TreeGrafter"/>
</dbReference>
<evidence type="ECO:0000256" key="13">
    <source>
        <dbReference type="SAM" id="MobiDB-lite"/>
    </source>
</evidence>
<feature type="transmembrane region" description="Helical" evidence="12">
    <location>
        <begin position="160"/>
        <end position="177"/>
    </location>
</feature>
<evidence type="ECO:0000313" key="15">
    <source>
        <dbReference type="Proteomes" id="UP000000707"/>
    </source>
</evidence>
<dbReference type="OrthoDB" id="19039at2759"/>
<reference evidence="14 15" key="1">
    <citation type="journal article" date="2011" name="Proc. Natl. Acad. Sci. U.S.A.">
        <title>Comparative genomics of xylose-fermenting fungi for enhanced biofuel production.</title>
        <authorList>
            <person name="Wohlbach D.J."/>
            <person name="Kuo A."/>
            <person name="Sato T.K."/>
            <person name="Potts K.M."/>
            <person name="Salamov A.A."/>
            <person name="LaButti K.M."/>
            <person name="Sun H."/>
            <person name="Clum A."/>
            <person name="Pangilinan J.L."/>
            <person name="Lindquist E.A."/>
            <person name="Lucas S."/>
            <person name="Lapidus A."/>
            <person name="Jin M."/>
            <person name="Gunawan C."/>
            <person name="Balan V."/>
            <person name="Dale B.E."/>
            <person name="Jeffries T.W."/>
            <person name="Zinkel R."/>
            <person name="Barry K.W."/>
            <person name="Grigoriev I.V."/>
            <person name="Gasch A.P."/>
        </authorList>
    </citation>
    <scope>NUCLEOTIDE SEQUENCE [LARGE SCALE GENOMIC DNA]</scope>
    <source>
        <strain evidence="15">ATCC 10573 / BCRC 21748 / CBS 615 / JCM 9827 / NBRC 10315 / NRRL Y-1498 / VKM Y-70</strain>
    </source>
</reference>
<dbReference type="Pfam" id="PF03901">
    <property type="entry name" value="Glyco_transf_22"/>
    <property type="match status" value="1"/>
</dbReference>
<dbReference type="PANTHER" id="PTHR22760:SF1">
    <property type="entry name" value="DOL-P-MAN:MAN(7)GLCNAC(2)-PP-DOL ALPHA-1,6-MANNOSYLTRANSFERASE"/>
    <property type="match status" value="1"/>
</dbReference>
<evidence type="ECO:0000256" key="3">
    <source>
        <dbReference type="ARBA" id="ARBA00007063"/>
    </source>
</evidence>
<keyword evidence="15" id="KW-1185">Reference proteome</keyword>
<gene>
    <name evidence="14" type="ORF">CANTEDRAFT_104497</name>
</gene>
<dbReference type="Proteomes" id="UP000000707">
    <property type="component" value="Unassembled WGS sequence"/>
</dbReference>
<keyword evidence="5" id="KW-0808">Transferase</keyword>
<evidence type="ECO:0000256" key="8">
    <source>
        <dbReference type="ARBA" id="ARBA00022989"/>
    </source>
</evidence>
<accession>G3B1S5</accession>
<feature type="transmembrane region" description="Helical" evidence="12">
    <location>
        <begin position="380"/>
        <end position="401"/>
    </location>
</feature>
<keyword evidence="8 12" id="KW-1133">Transmembrane helix</keyword>
<dbReference type="EMBL" id="GL996515">
    <property type="protein sequence ID" value="EGV64520.1"/>
    <property type="molecule type" value="Genomic_DNA"/>
</dbReference>
<dbReference type="GeneID" id="18245722"/>
<comment type="subcellular location">
    <subcellularLocation>
        <location evidence="1 12">Endoplasmic reticulum membrane</location>
        <topology evidence="1 12">Multi-pass membrane protein</topology>
    </subcellularLocation>
</comment>
<feature type="transmembrane region" description="Helical" evidence="12">
    <location>
        <begin position="323"/>
        <end position="342"/>
    </location>
</feature>
<protein>
    <recommendedName>
        <fullName evidence="12">Mannosyltransferase</fullName>
        <ecNumber evidence="12">2.4.1.-</ecNumber>
    </recommendedName>
</protein>
<evidence type="ECO:0000256" key="6">
    <source>
        <dbReference type="ARBA" id="ARBA00022692"/>
    </source>
</evidence>
<dbReference type="HOGENOM" id="CLU_008917_4_0_1"/>
<dbReference type="InterPro" id="IPR005599">
    <property type="entry name" value="GPI_mannosylTrfase"/>
</dbReference>
<evidence type="ECO:0000256" key="12">
    <source>
        <dbReference type="RuleBase" id="RU363075"/>
    </source>
</evidence>
<comment type="similarity">
    <text evidence="3 12">Belongs to the glycosyltransferase 22 family.</text>
</comment>
<proteinExistence type="inferred from homology"/>
<evidence type="ECO:0000256" key="2">
    <source>
        <dbReference type="ARBA" id="ARBA00004922"/>
    </source>
</evidence>
<keyword evidence="4 12" id="KW-0328">Glycosyltransferase</keyword>
<dbReference type="PANTHER" id="PTHR22760">
    <property type="entry name" value="GLYCOSYLTRANSFERASE"/>
    <property type="match status" value="1"/>
</dbReference>
<evidence type="ECO:0000256" key="11">
    <source>
        <dbReference type="ARBA" id="ARBA00048899"/>
    </source>
</evidence>
<comment type="function">
    <text evidence="10">Mannosyltransferase that operates in the biosynthetic pathway of dolichol-linked oligosaccharides, the glycan precursors employed in protein asparagine (N)-glycosylation. The assembly of dolichol-linked oligosaccharides begins on the cytosolic side of the endoplasmic reticulum membrane and finishes in its lumen. The sequential addition of sugars to dolichol pyrophosphate produces dolichol-linked oligosaccharides containing fourteen sugars, including two GlcNAcs, nine mannoses and three glucoses. Once assembled, the oligosaccharide is transferred from the lipid to nascent proteins by oligosaccharyltransferases. In the lumen of the endoplasmic reticulum, adds the eighth mannose residue in an alpha-1,6 linkage onto Man(7)GlcNAc(2)-PP-dolichol to produce Man(8)GlcNAc(2)-PP-dolichol.</text>
</comment>
<feature type="transmembrane region" description="Helical" evidence="12">
    <location>
        <begin position="218"/>
        <end position="239"/>
    </location>
</feature>
<dbReference type="EC" id="2.4.1.-" evidence="12"/>
<sequence length="593" mass="66843">MRSTEAFFKVLVFGVVITYLWIAPYTKVEESFNLQAIHDILNYGIFPSSQIELYDHKSFPGVVPRTFIGSLLISTAAMPIIKGLQFFGINLLEGDQSNLQLLVRLLIGVANVHSFNNLATSVNKIDFQARKNKRPSHIGTCYLLLLLSQFHILFYASRPLPNFIALPFFNFGLSKIVRGNMAGLTWLAFIGIVFRLEIGVLGFIAAIVFSLVFGQSNVFTNLILLAFGTFFGAALSFLVDSHFWGYNVIPELSAFVFNVVEGKSADWGVEPYAAYFKKYIPQLFSPPVVLLLLPLGLLSDPSDDGLVVLDDHKQVIHRPSWNSLRALFISAILFVAVMSIQPHKEWRFIIYIVPALTLVAGYGISSLVDKSLTSWSRRVTVFVMVAFVGVSFISSCSKAYISSFNYPGGEALRLVNQLAVNSNSSKQILIHLDVPTCMTGASRFGELHNQRVVYDKTEDPSELNKIWEHIDFLVTEVRVNDPVWEKAASVQKFSQISLYPVVSLFQQHPTKEKLVKHLANTFVDSFKTMDFSAFKEFVDSAVLKTDYIYIYRRINSEPGEPIAETYSKIEELEEPDMEEVKEQINEQIDELEQ</sequence>